<feature type="transmembrane region" description="Helical" evidence="13">
    <location>
        <begin position="257"/>
        <end position="277"/>
    </location>
</feature>
<evidence type="ECO:0000256" key="13">
    <source>
        <dbReference type="SAM" id="Phobius"/>
    </source>
</evidence>
<evidence type="ECO:0000256" key="7">
    <source>
        <dbReference type="ARBA" id="ARBA00022679"/>
    </source>
</evidence>
<keyword evidence="9 13" id="KW-1133">Transmembrane helix</keyword>
<evidence type="ECO:0000256" key="9">
    <source>
        <dbReference type="ARBA" id="ARBA00022989"/>
    </source>
</evidence>
<dbReference type="GO" id="GO:0044038">
    <property type="term" value="P:cell wall macromolecule biosynthetic process"/>
    <property type="evidence" value="ECO:0007669"/>
    <property type="project" value="InterPro"/>
</dbReference>
<feature type="domain" description="Arabinofuranosyltransferase AftA N-terminal" evidence="15">
    <location>
        <begin position="16"/>
        <end position="431"/>
    </location>
</feature>
<evidence type="ECO:0000313" key="17">
    <source>
        <dbReference type="Proteomes" id="UP000233249"/>
    </source>
</evidence>
<reference evidence="16 17" key="1">
    <citation type="submission" date="2017-12" db="EMBL/GenBank/DDBJ databases">
        <title>Corynebacterium mastitidis 16-1433 Genome.</title>
        <authorList>
            <person name="Gulvik C.A."/>
        </authorList>
    </citation>
    <scope>NUCLEOTIDE SEQUENCE [LARGE SCALE GENOMIC DNA]</scope>
    <source>
        <strain evidence="16 17">16-1433</strain>
    </source>
</reference>
<keyword evidence="8 13" id="KW-0812">Transmembrane</keyword>
<dbReference type="EMBL" id="PJAF01000005">
    <property type="protein sequence ID" value="PKF69222.1"/>
    <property type="molecule type" value="Genomic_DNA"/>
</dbReference>
<evidence type="ECO:0000256" key="11">
    <source>
        <dbReference type="ARBA" id="ARBA00033184"/>
    </source>
</evidence>
<dbReference type="RefSeq" id="WP_101173066.1">
    <property type="nucleotide sequence ID" value="NZ_JAKRKB010000009.1"/>
</dbReference>
<feature type="transmembrane region" description="Helical" evidence="13">
    <location>
        <begin position="367"/>
        <end position="391"/>
    </location>
</feature>
<comment type="similarity">
    <text evidence="3">Belongs to the glycosyltransferase 85 family.</text>
</comment>
<accession>A0A2N0X944</accession>
<evidence type="ECO:0000256" key="10">
    <source>
        <dbReference type="ARBA" id="ARBA00023136"/>
    </source>
</evidence>
<evidence type="ECO:0000256" key="4">
    <source>
        <dbReference type="ARBA" id="ARBA00012037"/>
    </source>
</evidence>
<gene>
    <name evidence="16" type="ORF">CXB45_02590</name>
</gene>
<keyword evidence="6" id="KW-1003">Cell membrane</keyword>
<comment type="caution">
    <text evidence="16">The sequence shown here is derived from an EMBL/GenBank/DDBJ whole genome shotgun (WGS) entry which is preliminary data.</text>
</comment>
<keyword evidence="7" id="KW-0808">Transferase</keyword>
<evidence type="ECO:0000259" key="14">
    <source>
        <dbReference type="Pfam" id="PF12249"/>
    </source>
</evidence>
<dbReference type="AlphaFoldDB" id="A0A2N0X944"/>
<feature type="transmembrane region" description="Helical" evidence="13">
    <location>
        <begin position="289"/>
        <end position="309"/>
    </location>
</feature>
<evidence type="ECO:0000256" key="6">
    <source>
        <dbReference type="ARBA" id="ARBA00022475"/>
    </source>
</evidence>
<dbReference type="OrthoDB" id="4775300at2"/>
<dbReference type="GO" id="GO:0045227">
    <property type="term" value="P:capsule polysaccharide biosynthetic process"/>
    <property type="evidence" value="ECO:0007669"/>
    <property type="project" value="UniProtKB-UniPathway"/>
</dbReference>
<feature type="transmembrane region" description="Helical" evidence="13">
    <location>
        <begin position="12"/>
        <end position="34"/>
    </location>
</feature>
<evidence type="ECO:0000256" key="1">
    <source>
        <dbReference type="ARBA" id="ARBA00004651"/>
    </source>
</evidence>
<dbReference type="Pfam" id="PF12250">
    <property type="entry name" value="AftA_N"/>
    <property type="match status" value="1"/>
</dbReference>
<dbReference type="GO" id="GO:0016757">
    <property type="term" value="F:glycosyltransferase activity"/>
    <property type="evidence" value="ECO:0007669"/>
    <property type="project" value="InterPro"/>
</dbReference>
<evidence type="ECO:0000256" key="8">
    <source>
        <dbReference type="ARBA" id="ARBA00022692"/>
    </source>
</evidence>
<evidence type="ECO:0000256" key="2">
    <source>
        <dbReference type="ARBA" id="ARBA00004776"/>
    </source>
</evidence>
<evidence type="ECO:0000259" key="15">
    <source>
        <dbReference type="Pfam" id="PF12250"/>
    </source>
</evidence>
<feature type="transmembrane region" description="Helical" evidence="13">
    <location>
        <begin position="333"/>
        <end position="355"/>
    </location>
</feature>
<name>A0A2N0X944_9CORY</name>
<feature type="transmembrane region" description="Helical" evidence="13">
    <location>
        <begin position="46"/>
        <end position="70"/>
    </location>
</feature>
<comment type="catalytic activity">
    <reaction evidence="12">
        <text>Adds an alpha-D-arabinofuranosyl group from trans,octacis-decaprenylphospho-beta-D-arabinofuranose at the 5-O-position of the eighth, tenth and twelfth galactofuranose unit of the galactofuranan chain of [beta-D-galactofuranosyl-(1-&gt;5)-beta-D-galactofuranosyl-(1-&gt;6)]14-beta-D-galactofuranosyl-(1-&gt;5)-beta-D-galactofuranosyl-(1-&gt;4)-alpha-L-rhamnopyranosyl-(1-&gt;3)-N-acetyl-alpha-D-glucosaminyl-diphospho-trans,octacis-decaprenol.</text>
        <dbReference type="EC" id="2.4.2.46"/>
    </reaction>
</comment>
<comment type="subcellular location">
    <subcellularLocation>
        <location evidence="1">Cell membrane</location>
        <topology evidence="1">Multi-pass membrane protein</topology>
    </subcellularLocation>
</comment>
<dbReference type="Proteomes" id="UP000233249">
    <property type="component" value="Unassembled WGS sequence"/>
</dbReference>
<evidence type="ECO:0000256" key="5">
    <source>
        <dbReference type="ARBA" id="ARBA00020482"/>
    </source>
</evidence>
<evidence type="ECO:0000256" key="12">
    <source>
        <dbReference type="ARBA" id="ARBA00034030"/>
    </source>
</evidence>
<evidence type="ECO:0000256" key="3">
    <source>
        <dbReference type="ARBA" id="ARBA00009655"/>
    </source>
</evidence>
<dbReference type="GO" id="GO:0005886">
    <property type="term" value="C:plasma membrane"/>
    <property type="evidence" value="ECO:0007669"/>
    <property type="project" value="UniProtKB-SubCell"/>
</dbReference>
<keyword evidence="10 13" id="KW-0472">Membrane</keyword>
<feature type="domain" description="Arabinofuranosyltransferase AftA C-terminal" evidence="14">
    <location>
        <begin position="462"/>
        <end position="649"/>
    </location>
</feature>
<dbReference type="InterPro" id="IPR020959">
    <property type="entry name" value="ArabinofuranosylTrfase_AftA_C"/>
</dbReference>
<dbReference type="UniPathway" id="UPA00963"/>
<evidence type="ECO:0000313" key="16">
    <source>
        <dbReference type="EMBL" id="PKF69222.1"/>
    </source>
</evidence>
<dbReference type="STRING" id="1121365.GCA_000375365_00960"/>
<proteinExistence type="inferred from homology"/>
<comment type="pathway">
    <text evidence="2">Cell wall biogenesis; cell wall polysaccharide biosynthesis.</text>
</comment>
<dbReference type="EC" id="2.4.2.46" evidence="4"/>
<sequence>MSSTDRLGRRGTLAAMALAPAAGAALTLLLWFLAKQVSLPAFSTSMVTRALATAGSAAVIVVVGALMAWWMRGGAIPRWRAVLTHAAGYLAPAALVFTTTGMPLAATRLYIDGLQVDQAFRTQFLGRMAQTASLSDMNYIDMPTYYPPTWFWLGGRLANALGMPGWEVYQPWALVSISAAACLLVPVWQRLLGSLPAATGVALVSTCLMLQLGPQEPYAVIVALGVPAMSVIARRALAGSWFAAAGVSVFLGVSATMYTLFTAIAAGSVVVLALALAAARRSWRPVARLAAVGTGAVCLALVTWGPYLWATLHRRERSGATAMHYLPGEGAEFPMPFLAASIVGVLCMVGLVYLLTRWRRAEEGALLLVLLCQYAWCLASMVLTLVGVTLLGFRVEMLVALQLATAGVMGLAWMRRRGISTFYPTLYAERLGAGTWRATQRGITVALVVVLCFAGVRYAQNIPTHHQENLDYAYSDTDGYGERADRFAPNATQYYAEIDREIQSHGHDPADTVVLADETRFMSFHPYYGFQAFTSHYANPLGEFDRRNAAIEEWALRSWDDLATPEAFDAALHERPWRAPDVFLFRGDLEAERDAATDTKTGFKLHLAEDIYPNHPNVRYRGVFFNPDAFADPDRWAAAQVGPFVVVTRVSPEGDRAGAVD</sequence>
<organism evidence="16 17">
    <name type="scientific">Corynebacterium mastitidis</name>
    <dbReference type="NCBI Taxonomy" id="161890"/>
    <lineage>
        <taxon>Bacteria</taxon>
        <taxon>Bacillati</taxon>
        <taxon>Actinomycetota</taxon>
        <taxon>Actinomycetes</taxon>
        <taxon>Mycobacteriales</taxon>
        <taxon>Corynebacteriaceae</taxon>
        <taxon>Corynebacterium</taxon>
    </lineage>
</organism>
<dbReference type="InterPro" id="IPR020963">
    <property type="entry name" value="ArabinofuranosylTrfase_AftA_N"/>
</dbReference>
<protein>
    <recommendedName>
        <fullName evidence="5">Galactan 5-O-arabinofuranosyltransferase</fullName>
        <ecNumber evidence="4">2.4.2.46</ecNumber>
    </recommendedName>
    <alternativeName>
        <fullName evidence="11">Arabinofuranosyltransferase AftA</fullName>
    </alternativeName>
</protein>
<dbReference type="Pfam" id="PF12249">
    <property type="entry name" value="AftA_C"/>
    <property type="match status" value="1"/>
</dbReference>